<dbReference type="Pfam" id="PF18922">
    <property type="entry name" value="DUF5672"/>
    <property type="match status" value="1"/>
</dbReference>
<reference evidence="2" key="2">
    <citation type="journal article" date="2021" name="PeerJ">
        <title>Extensive microbial diversity within the chicken gut microbiome revealed by metagenomics and culture.</title>
        <authorList>
            <person name="Gilroy R."/>
            <person name="Ravi A."/>
            <person name="Getino M."/>
            <person name="Pursley I."/>
            <person name="Horton D.L."/>
            <person name="Alikhan N.F."/>
            <person name="Baker D."/>
            <person name="Gharbi K."/>
            <person name="Hall N."/>
            <person name="Watson M."/>
            <person name="Adriaenssens E.M."/>
            <person name="Foster-Nyarko E."/>
            <person name="Jarju S."/>
            <person name="Secka A."/>
            <person name="Antonio M."/>
            <person name="Oren A."/>
            <person name="Chaudhuri R.R."/>
            <person name="La Ragione R."/>
            <person name="Hildebrand F."/>
            <person name="Pallen M.J."/>
        </authorList>
    </citation>
    <scope>NUCLEOTIDE SEQUENCE</scope>
    <source>
        <strain evidence="2">CHK152-2871</strain>
    </source>
</reference>
<evidence type="ECO:0000259" key="1">
    <source>
        <dbReference type="Pfam" id="PF18922"/>
    </source>
</evidence>
<gene>
    <name evidence="2" type="ORF">IAA86_04895</name>
</gene>
<evidence type="ECO:0000313" key="2">
    <source>
        <dbReference type="EMBL" id="HIS74340.1"/>
    </source>
</evidence>
<protein>
    <recommendedName>
        <fullName evidence="1">DUF5672 domain-containing protein</fullName>
    </recommendedName>
</protein>
<dbReference type="Proteomes" id="UP000886865">
    <property type="component" value="Unassembled WGS sequence"/>
</dbReference>
<sequence>MKCVIVIPIYKKHPDNCEILSLKRCAEVFKSRDITFVCPKSLEIQLYLDIFQNNKIEFLRFDDYNFNSISSYSRLLLNAEFYEKFLNWDYMLIYQPDAWVFKDELDYWTNMNYSYIGAPWFCGENMLELAGNGGFSLRKIKDMISLLEADKFIFFTPFEFAKFHYKKTGLFYFLKFVYKYFKHIFLREKFYQNTPLNEDYAIVKYAKHFDNGFKVAPAKVAAKFSFEVHPELLYELNNKRLPFGCHAYLKYNPEFWKKHIISN</sequence>
<dbReference type="AlphaFoldDB" id="A0A9D1FJI2"/>
<reference evidence="2" key="1">
    <citation type="submission" date="2020-10" db="EMBL/GenBank/DDBJ databases">
        <authorList>
            <person name="Gilroy R."/>
        </authorList>
    </citation>
    <scope>NUCLEOTIDE SEQUENCE</scope>
    <source>
        <strain evidence="2">CHK152-2871</strain>
    </source>
</reference>
<proteinExistence type="predicted"/>
<comment type="caution">
    <text evidence="2">The sequence shown here is derived from an EMBL/GenBank/DDBJ whole genome shotgun (WGS) entry which is preliminary data.</text>
</comment>
<evidence type="ECO:0000313" key="3">
    <source>
        <dbReference type="Proteomes" id="UP000886865"/>
    </source>
</evidence>
<accession>A0A9D1FJI2</accession>
<name>A0A9D1FJI2_9BACT</name>
<dbReference type="InterPro" id="IPR043729">
    <property type="entry name" value="DUF5672"/>
</dbReference>
<organism evidence="2 3">
    <name type="scientific">Candidatus Galligastranaerophilus intestinavium</name>
    <dbReference type="NCBI Taxonomy" id="2840836"/>
    <lineage>
        <taxon>Bacteria</taxon>
        <taxon>Candidatus Galligastranaerophilus</taxon>
    </lineage>
</organism>
<feature type="domain" description="DUF5672" evidence="1">
    <location>
        <begin position="55"/>
        <end position="246"/>
    </location>
</feature>
<dbReference type="EMBL" id="DVJQ01000042">
    <property type="protein sequence ID" value="HIS74340.1"/>
    <property type="molecule type" value="Genomic_DNA"/>
</dbReference>